<evidence type="ECO:0000313" key="3">
    <source>
        <dbReference type="Proteomes" id="UP000030710"/>
    </source>
</evidence>
<proteinExistence type="predicted"/>
<protein>
    <submittedName>
        <fullName evidence="1">Uncharacterized protein</fullName>
    </submittedName>
</protein>
<dbReference type="RefSeq" id="WP_021053833.1">
    <property type="nucleotide sequence ID" value="NZ_KE356561.1"/>
</dbReference>
<organism evidence="1 3">
    <name type="scientific">Haloquadratum walsbyi J07HQW2</name>
    <dbReference type="NCBI Taxonomy" id="1238425"/>
    <lineage>
        <taxon>Archaea</taxon>
        <taxon>Methanobacteriati</taxon>
        <taxon>Methanobacteriota</taxon>
        <taxon>Stenosarchaea group</taxon>
        <taxon>Halobacteria</taxon>
        <taxon>Halobacteriales</taxon>
        <taxon>Haloferacaceae</taxon>
        <taxon>Haloquadratum</taxon>
    </lineage>
</organism>
<dbReference type="AlphaFoldDB" id="U1NBS1"/>
<gene>
    <name evidence="1" type="ORF">J07HQW2_00774</name>
    <name evidence="2" type="ORF">J07HQW2_02146</name>
</gene>
<dbReference type="HOGENOM" id="CLU_2581348_0_0_2"/>
<reference evidence="1 3" key="1">
    <citation type="journal article" date="2013" name="PLoS ONE">
        <title>Assembly-driven community genomics of a hypersaline microbial ecosystem.</title>
        <authorList>
            <person name="Podell S."/>
            <person name="Ugalde J.A."/>
            <person name="Narasingarao P."/>
            <person name="Banfield J.F."/>
            <person name="Heidelberg K.B."/>
            <person name="Allen E.E."/>
        </authorList>
    </citation>
    <scope>NUCLEOTIDE SEQUENCE [LARGE SCALE GENOMIC DNA]</scope>
    <source>
        <strain evidence="3">J07HQW2</strain>
    </source>
</reference>
<sequence>MSSIKTDLMLNSDGLNLSGEVVFSSPADDYMTASYASDGTAYSFQYAPDIFARMTEHGYVRKVYTKLYELMDDSRENADD</sequence>
<dbReference type="EMBL" id="KE356561">
    <property type="protein sequence ID" value="ERG94340.1"/>
    <property type="molecule type" value="Genomic_DNA"/>
</dbReference>
<accession>U1NBS1</accession>
<dbReference type="Proteomes" id="UP000030710">
    <property type="component" value="Unassembled WGS sequence"/>
</dbReference>
<dbReference type="EMBL" id="KE356561">
    <property type="protein sequence ID" value="ERG95686.1"/>
    <property type="molecule type" value="Genomic_DNA"/>
</dbReference>
<dbReference type="STRING" id="1238425.J07HQW2_00774"/>
<evidence type="ECO:0000313" key="1">
    <source>
        <dbReference type="EMBL" id="ERG94340.1"/>
    </source>
</evidence>
<evidence type="ECO:0000313" key="2">
    <source>
        <dbReference type="EMBL" id="ERG95686.1"/>
    </source>
</evidence>
<name>U1NBS1_9EURY</name>